<accession>A0ABZ0J2H9</accession>
<dbReference type="RefSeq" id="WP_317701698.1">
    <property type="nucleotide sequence ID" value="NZ_CP136921.1"/>
</dbReference>
<reference evidence="1 2" key="1">
    <citation type="submission" date="2023-03" db="EMBL/GenBank/DDBJ databases">
        <title>Diaphorobacter basophil sp. nov., isolated from a sewage-treatment plant.</title>
        <authorList>
            <person name="Yang K."/>
        </authorList>
    </citation>
    <scope>NUCLEOTIDE SEQUENCE [LARGE SCALE GENOMIC DNA]</scope>
    <source>
        <strain evidence="1 2">Y-1</strain>
    </source>
</reference>
<gene>
    <name evidence="1" type="ORF">P4826_17885</name>
</gene>
<dbReference type="EMBL" id="CP136921">
    <property type="protein sequence ID" value="WOO32233.1"/>
    <property type="molecule type" value="Genomic_DNA"/>
</dbReference>
<sequence length="42" mass="4737">MRATHKKWLAAAAAVLVLLAVFALYLRPDFMLSLADQIWACF</sequence>
<keyword evidence="2" id="KW-1185">Reference proteome</keyword>
<evidence type="ECO:0000313" key="2">
    <source>
        <dbReference type="Proteomes" id="UP001303211"/>
    </source>
</evidence>
<name>A0ABZ0J2H9_9BURK</name>
<evidence type="ECO:0000313" key="1">
    <source>
        <dbReference type="EMBL" id="WOO32233.1"/>
    </source>
</evidence>
<protein>
    <submittedName>
        <fullName evidence="1">Uncharacterized protein</fullName>
    </submittedName>
</protein>
<proteinExistence type="predicted"/>
<organism evidence="1 2">
    <name type="scientific">Diaphorobacter limosus</name>
    <dbReference type="NCBI Taxonomy" id="3036128"/>
    <lineage>
        <taxon>Bacteria</taxon>
        <taxon>Pseudomonadati</taxon>
        <taxon>Pseudomonadota</taxon>
        <taxon>Betaproteobacteria</taxon>
        <taxon>Burkholderiales</taxon>
        <taxon>Comamonadaceae</taxon>
        <taxon>Diaphorobacter</taxon>
    </lineage>
</organism>
<dbReference type="Proteomes" id="UP001303211">
    <property type="component" value="Chromosome"/>
</dbReference>